<reference evidence="5" key="1">
    <citation type="submission" date="2020-08" db="EMBL/GenBank/DDBJ databases">
        <title>Multicomponent nature underlies the extraordinary mechanical properties of spider dragline silk.</title>
        <authorList>
            <person name="Kono N."/>
            <person name="Nakamura H."/>
            <person name="Mori M."/>
            <person name="Yoshida Y."/>
            <person name="Ohtoshi R."/>
            <person name="Malay A.D."/>
            <person name="Moran D.A.P."/>
            <person name="Tomita M."/>
            <person name="Numata K."/>
            <person name="Arakawa K."/>
        </authorList>
    </citation>
    <scope>NUCLEOTIDE SEQUENCE</scope>
</reference>
<keyword evidence="3" id="KW-0675">Receptor</keyword>
<evidence type="ECO:0000256" key="3">
    <source>
        <dbReference type="ARBA" id="ARBA00023170"/>
    </source>
</evidence>
<dbReference type="SUPFAM" id="SSF48508">
    <property type="entry name" value="Nuclear receptor ligand-binding domain"/>
    <property type="match status" value="1"/>
</dbReference>
<accession>A0A8X6WQ54</accession>
<organism evidence="5 6">
    <name type="scientific">Trichonephila inaurata madagascariensis</name>
    <dbReference type="NCBI Taxonomy" id="2747483"/>
    <lineage>
        <taxon>Eukaryota</taxon>
        <taxon>Metazoa</taxon>
        <taxon>Ecdysozoa</taxon>
        <taxon>Arthropoda</taxon>
        <taxon>Chelicerata</taxon>
        <taxon>Arachnida</taxon>
        <taxon>Araneae</taxon>
        <taxon>Araneomorphae</taxon>
        <taxon>Entelegynae</taxon>
        <taxon>Araneoidea</taxon>
        <taxon>Nephilidae</taxon>
        <taxon>Trichonephila</taxon>
        <taxon>Trichonephila inaurata</taxon>
    </lineage>
</organism>
<evidence type="ECO:0000259" key="4">
    <source>
        <dbReference type="PROSITE" id="PS51843"/>
    </source>
</evidence>
<dbReference type="AlphaFoldDB" id="A0A8X6WQ54"/>
<dbReference type="Proteomes" id="UP000886998">
    <property type="component" value="Unassembled WGS sequence"/>
</dbReference>
<keyword evidence="2" id="KW-0804">Transcription</keyword>
<sequence>MDANLSLSNIQQKKCVQSLQKIFARFKLLAVDFSEFACLKAIVLFKQDVECLKDIHQVSMLQDHAQLMLAHHIKSQHFDYTFRFGRLLLLLPSLRQIPPDIIETVFFSKSIGSTPIVKLLGDLFKC</sequence>
<comment type="caution">
    <text evidence="5">The sequence shown here is derived from an EMBL/GenBank/DDBJ whole genome shotgun (WGS) entry which is preliminary data.</text>
</comment>
<gene>
    <name evidence="5" type="primary">NR2E3</name>
    <name evidence="5" type="ORF">TNIN_158481</name>
</gene>
<dbReference type="InterPro" id="IPR000536">
    <property type="entry name" value="Nucl_hrmn_rcpt_lig-bd"/>
</dbReference>
<dbReference type="InterPro" id="IPR001723">
    <property type="entry name" value="Nuclear_hrmn_rcpt"/>
</dbReference>
<keyword evidence="6" id="KW-1185">Reference proteome</keyword>
<protein>
    <submittedName>
        <fullName evidence="5">Photoreceptor-specific nuclear receptor</fullName>
    </submittedName>
</protein>
<evidence type="ECO:0000256" key="1">
    <source>
        <dbReference type="ARBA" id="ARBA00023015"/>
    </source>
</evidence>
<dbReference type="PANTHER" id="PTHR24083">
    <property type="entry name" value="NUCLEAR HORMONE RECEPTOR"/>
    <property type="match status" value="1"/>
</dbReference>
<dbReference type="PROSITE" id="PS51843">
    <property type="entry name" value="NR_LBD"/>
    <property type="match status" value="1"/>
</dbReference>
<evidence type="ECO:0000256" key="2">
    <source>
        <dbReference type="ARBA" id="ARBA00023163"/>
    </source>
</evidence>
<name>A0A8X6WQ54_9ARAC</name>
<dbReference type="OrthoDB" id="6424478at2759"/>
<proteinExistence type="predicted"/>
<dbReference type="Pfam" id="PF00104">
    <property type="entry name" value="Hormone_recep"/>
    <property type="match status" value="1"/>
</dbReference>
<dbReference type="InterPro" id="IPR035500">
    <property type="entry name" value="NHR-like_dom_sf"/>
</dbReference>
<dbReference type="Gene3D" id="1.10.565.10">
    <property type="entry name" value="Retinoid X Receptor"/>
    <property type="match status" value="1"/>
</dbReference>
<feature type="domain" description="NR LBD" evidence="4">
    <location>
        <begin position="1"/>
        <end position="126"/>
    </location>
</feature>
<dbReference type="EMBL" id="BMAV01000790">
    <property type="protein sequence ID" value="GFY38324.1"/>
    <property type="molecule type" value="Genomic_DNA"/>
</dbReference>
<evidence type="ECO:0000313" key="6">
    <source>
        <dbReference type="Proteomes" id="UP000886998"/>
    </source>
</evidence>
<dbReference type="PRINTS" id="PR00398">
    <property type="entry name" value="STRDHORMONER"/>
</dbReference>
<dbReference type="InterPro" id="IPR050274">
    <property type="entry name" value="Nuclear_hormone_rcpt_NR2"/>
</dbReference>
<keyword evidence="1" id="KW-0805">Transcription regulation</keyword>
<evidence type="ECO:0000313" key="5">
    <source>
        <dbReference type="EMBL" id="GFY38324.1"/>
    </source>
</evidence>